<keyword evidence="3" id="KW-0238">DNA-binding</keyword>
<evidence type="ECO:0000313" key="6">
    <source>
        <dbReference type="Proteomes" id="UP001144256"/>
    </source>
</evidence>
<sequence>MKRENKITDAEWEIMEVIWECKKIRAYDIIKKLEYKTTWSDKTVRTLIRRLVDKNVLGIEKEKFNMYYPLLSKEECVKEATDKFIDKVYKGSIGLLVSNFVKNNKLTKNDLEVLKNVLEDSDTKEKQ</sequence>
<comment type="caution">
    <text evidence="5">The sequence shown here is derived from an EMBL/GenBank/DDBJ whole genome shotgun (WGS) entry which is preliminary data.</text>
</comment>
<name>A0A9W5Y7X7_9FIRM</name>
<dbReference type="InterPro" id="IPR005650">
    <property type="entry name" value="BlaI_family"/>
</dbReference>
<organism evidence="5 6">
    <name type="scientific">Vallitalea longa</name>
    <dbReference type="NCBI Taxonomy" id="2936439"/>
    <lineage>
        <taxon>Bacteria</taxon>
        <taxon>Bacillati</taxon>
        <taxon>Bacillota</taxon>
        <taxon>Clostridia</taxon>
        <taxon>Lachnospirales</taxon>
        <taxon>Vallitaleaceae</taxon>
        <taxon>Vallitalea</taxon>
    </lineage>
</organism>
<dbReference type="PIRSF" id="PIRSF019455">
    <property type="entry name" value="CopR_AtkY"/>
    <property type="match status" value="1"/>
</dbReference>
<accession>A0A9W5Y7X7</accession>
<evidence type="ECO:0000256" key="2">
    <source>
        <dbReference type="ARBA" id="ARBA00023015"/>
    </source>
</evidence>
<proteinExistence type="inferred from homology"/>
<dbReference type="Gene3D" id="1.10.10.10">
    <property type="entry name" value="Winged helix-like DNA-binding domain superfamily/Winged helix DNA-binding domain"/>
    <property type="match status" value="1"/>
</dbReference>
<comment type="similarity">
    <text evidence="1">Belongs to the BlaI transcriptional regulatory family.</text>
</comment>
<dbReference type="GO" id="GO:0045892">
    <property type="term" value="P:negative regulation of DNA-templated transcription"/>
    <property type="evidence" value="ECO:0007669"/>
    <property type="project" value="InterPro"/>
</dbReference>
<evidence type="ECO:0000256" key="3">
    <source>
        <dbReference type="ARBA" id="ARBA00023125"/>
    </source>
</evidence>
<evidence type="ECO:0000256" key="4">
    <source>
        <dbReference type="ARBA" id="ARBA00023163"/>
    </source>
</evidence>
<reference evidence="5" key="1">
    <citation type="submission" date="2022-06" db="EMBL/GenBank/DDBJ databases">
        <title>Vallitalea longa sp. nov., an anaerobic bacterium isolated from marine sediment.</title>
        <authorList>
            <person name="Hirano S."/>
            <person name="Terahara T."/>
            <person name="Mori K."/>
            <person name="Hamada M."/>
            <person name="Matsumoto R."/>
            <person name="Kobayashi T."/>
        </authorList>
    </citation>
    <scope>NUCLEOTIDE SEQUENCE</scope>
    <source>
        <strain evidence="5">SH18-1</strain>
    </source>
</reference>
<evidence type="ECO:0000256" key="1">
    <source>
        <dbReference type="ARBA" id="ARBA00011046"/>
    </source>
</evidence>
<dbReference type="GO" id="GO:0003677">
    <property type="term" value="F:DNA binding"/>
    <property type="evidence" value="ECO:0007669"/>
    <property type="project" value="UniProtKB-KW"/>
</dbReference>
<gene>
    <name evidence="5" type="primary">mecI</name>
    <name evidence="5" type="ORF">SH1V18_12150</name>
</gene>
<dbReference type="InterPro" id="IPR036390">
    <property type="entry name" value="WH_DNA-bd_sf"/>
</dbReference>
<dbReference type="InterPro" id="IPR036388">
    <property type="entry name" value="WH-like_DNA-bd_sf"/>
</dbReference>
<protein>
    <submittedName>
        <fullName evidence="5">MecA-type methicillin resistance repressor MecI</fullName>
    </submittedName>
</protein>
<dbReference type="Gene3D" id="1.10.4040.10">
    <property type="entry name" value="Penicillinase repressor domain"/>
    <property type="match status" value="1"/>
</dbReference>
<dbReference type="AlphaFoldDB" id="A0A9W5Y7X7"/>
<dbReference type="EMBL" id="BRLB01000001">
    <property type="protein sequence ID" value="GKX28735.1"/>
    <property type="molecule type" value="Genomic_DNA"/>
</dbReference>
<dbReference type="RefSeq" id="WP_281813359.1">
    <property type="nucleotide sequence ID" value="NZ_BRLB01000001.1"/>
</dbReference>
<dbReference type="SUPFAM" id="SSF46785">
    <property type="entry name" value="Winged helix' DNA-binding domain"/>
    <property type="match status" value="1"/>
</dbReference>
<keyword evidence="6" id="KW-1185">Reference proteome</keyword>
<keyword evidence="4" id="KW-0804">Transcription</keyword>
<dbReference type="Proteomes" id="UP001144256">
    <property type="component" value="Unassembled WGS sequence"/>
</dbReference>
<evidence type="ECO:0000313" key="5">
    <source>
        <dbReference type="EMBL" id="GKX28735.1"/>
    </source>
</evidence>
<dbReference type="Pfam" id="PF03965">
    <property type="entry name" value="Penicillinase_R"/>
    <property type="match status" value="1"/>
</dbReference>
<keyword evidence="2" id="KW-0805">Transcription regulation</keyword>